<dbReference type="KEGG" id="gra:105790238"/>
<reference evidence="8 9" key="1">
    <citation type="journal article" date="2012" name="Nature">
        <title>Repeated polyploidization of Gossypium genomes and the evolution of spinnable cotton fibres.</title>
        <authorList>
            <person name="Paterson A.H."/>
            <person name="Wendel J.F."/>
            <person name="Gundlach H."/>
            <person name="Guo H."/>
            <person name="Jenkins J."/>
            <person name="Jin D."/>
            <person name="Llewellyn D."/>
            <person name="Showmaker K.C."/>
            <person name="Shu S."/>
            <person name="Udall J."/>
            <person name="Yoo M.J."/>
            <person name="Byers R."/>
            <person name="Chen W."/>
            <person name="Doron-Faigenboim A."/>
            <person name="Duke M.V."/>
            <person name="Gong L."/>
            <person name="Grimwood J."/>
            <person name="Grover C."/>
            <person name="Grupp K."/>
            <person name="Hu G."/>
            <person name="Lee T.H."/>
            <person name="Li J."/>
            <person name="Lin L."/>
            <person name="Liu T."/>
            <person name="Marler B.S."/>
            <person name="Page J.T."/>
            <person name="Roberts A.W."/>
            <person name="Romanel E."/>
            <person name="Sanders W.S."/>
            <person name="Szadkowski E."/>
            <person name="Tan X."/>
            <person name="Tang H."/>
            <person name="Xu C."/>
            <person name="Wang J."/>
            <person name="Wang Z."/>
            <person name="Zhang D."/>
            <person name="Zhang L."/>
            <person name="Ashrafi H."/>
            <person name="Bedon F."/>
            <person name="Bowers J.E."/>
            <person name="Brubaker C.L."/>
            <person name="Chee P.W."/>
            <person name="Das S."/>
            <person name="Gingle A.R."/>
            <person name="Haigler C.H."/>
            <person name="Harker D."/>
            <person name="Hoffmann L.V."/>
            <person name="Hovav R."/>
            <person name="Jones D.C."/>
            <person name="Lemke C."/>
            <person name="Mansoor S."/>
            <person name="ur Rahman M."/>
            <person name="Rainville L.N."/>
            <person name="Rambani A."/>
            <person name="Reddy U.K."/>
            <person name="Rong J.K."/>
            <person name="Saranga Y."/>
            <person name="Scheffler B.E."/>
            <person name="Scheffler J.A."/>
            <person name="Stelly D.M."/>
            <person name="Triplett B.A."/>
            <person name="Van Deynze A."/>
            <person name="Vaslin M.F."/>
            <person name="Waghmare V.N."/>
            <person name="Walford S.A."/>
            <person name="Wright R.J."/>
            <person name="Zaki E.A."/>
            <person name="Zhang T."/>
            <person name="Dennis E.S."/>
            <person name="Mayer K.F."/>
            <person name="Peterson D.G."/>
            <person name="Rokhsar D.S."/>
            <person name="Wang X."/>
            <person name="Schmutz J."/>
        </authorList>
    </citation>
    <scope>NUCLEOTIDE SEQUENCE [LARGE SCALE GENOMIC DNA]</scope>
</reference>
<evidence type="ECO:0000259" key="7">
    <source>
        <dbReference type="PROSITE" id="PS50405"/>
    </source>
</evidence>
<dbReference type="SUPFAM" id="SSF47616">
    <property type="entry name" value="GST C-terminal domain-like"/>
    <property type="match status" value="1"/>
</dbReference>
<dbReference type="STRING" id="29730.A0A0D2P645"/>
<dbReference type="Pfam" id="PF02798">
    <property type="entry name" value="GST_N"/>
    <property type="match status" value="1"/>
</dbReference>
<evidence type="ECO:0000256" key="3">
    <source>
        <dbReference type="ARBA" id="ARBA00025743"/>
    </source>
</evidence>
<dbReference type="Gramene" id="KJB22153">
    <property type="protein sequence ID" value="KJB22153"/>
    <property type="gene ID" value="B456_004G031900"/>
</dbReference>
<evidence type="ECO:0000256" key="2">
    <source>
        <dbReference type="ARBA" id="ARBA00022679"/>
    </source>
</evidence>
<dbReference type="GO" id="GO:0005829">
    <property type="term" value="C:cytosol"/>
    <property type="evidence" value="ECO:0007669"/>
    <property type="project" value="UniProtKB-SubCell"/>
</dbReference>
<keyword evidence="2 5" id="KW-0808">Transferase</keyword>
<dbReference type="GO" id="GO:0006749">
    <property type="term" value="P:glutathione metabolic process"/>
    <property type="evidence" value="ECO:0007669"/>
    <property type="project" value="InterPro"/>
</dbReference>
<dbReference type="Proteomes" id="UP000032304">
    <property type="component" value="Chromosome 4"/>
</dbReference>
<dbReference type="InterPro" id="IPR045073">
    <property type="entry name" value="Omega/Tau-like"/>
</dbReference>
<dbReference type="EMBL" id="CM001743">
    <property type="protein sequence ID" value="KJB22153.1"/>
    <property type="molecule type" value="Genomic_DNA"/>
</dbReference>
<keyword evidence="5" id="KW-0963">Cytoplasm</keyword>
<feature type="domain" description="GST N-terminal" evidence="6">
    <location>
        <begin position="4"/>
        <end position="84"/>
    </location>
</feature>
<sequence length="240" mass="26843">MGKSEVKLLGAWPSPFMLRVRIALHLKSINYEFIEVDLLGPKSELVLKSNPIYKKIPVLFHDDNTILESQIILQYIDEVWPNAHSILPSDVAQRADSRFWVAYFDDKLVPALIIALAAKSKDTKNAAIAELEQGLLHLEEAASTKLSKGKALFGGENLGYMDIALGPFLVWIGIIEKLNGVKLLNETNTPSLLRWADSFFSHAVVKTVFPEAEKLIEFAMKLIPVLRARPELRLLLGISD</sequence>
<evidence type="ECO:0000313" key="8">
    <source>
        <dbReference type="EMBL" id="KJB22153.1"/>
    </source>
</evidence>
<dbReference type="SFLD" id="SFLDG00358">
    <property type="entry name" value="Main_(cytGST)"/>
    <property type="match status" value="1"/>
</dbReference>
<dbReference type="FunFam" id="1.20.1050.10:FF:000016">
    <property type="entry name" value="Glutathione S-transferase U9"/>
    <property type="match status" value="1"/>
</dbReference>
<dbReference type="OrthoDB" id="202840at2759"/>
<dbReference type="CDD" id="cd03058">
    <property type="entry name" value="GST_N_Tau"/>
    <property type="match status" value="1"/>
</dbReference>
<dbReference type="FunFam" id="3.40.30.10:FF:000044">
    <property type="entry name" value="Glutathione S-transferase GSTU6"/>
    <property type="match status" value="1"/>
</dbReference>
<accession>A0A0D2P645</accession>
<dbReference type="AlphaFoldDB" id="A0A0D2P645"/>
<gene>
    <name evidence="8" type="ORF">B456_004G031900</name>
</gene>
<comment type="function">
    <text evidence="5">Is involved in the conjugation of reduced glutathione to a wide number of exogenous and endogenous hydrophobic electrophiles.</text>
</comment>
<feature type="domain" description="GST C-terminal" evidence="7">
    <location>
        <begin position="90"/>
        <end position="222"/>
    </location>
</feature>
<dbReference type="SFLD" id="SFLDS00019">
    <property type="entry name" value="Glutathione_Transferase_(cytos"/>
    <property type="match status" value="1"/>
</dbReference>
<comment type="subcellular location">
    <subcellularLocation>
        <location evidence="5">Cytoplasm</location>
        <location evidence="5">Cytosol</location>
    </subcellularLocation>
</comment>
<comment type="catalytic activity">
    <reaction evidence="4 5">
        <text>RX + glutathione = an S-substituted glutathione + a halide anion + H(+)</text>
        <dbReference type="Rhea" id="RHEA:16437"/>
        <dbReference type="ChEBI" id="CHEBI:15378"/>
        <dbReference type="ChEBI" id="CHEBI:16042"/>
        <dbReference type="ChEBI" id="CHEBI:17792"/>
        <dbReference type="ChEBI" id="CHEBI:57925"/>
        <dbReference type="ChEBI" id="CHEBI:90779"/>
        <dbReference type="EC" id="2.5.1.18"/>
    </reaction>
</comment>
<dbReference type="EC" id="2.5.1.18" evidence="5"/>
<evidence type="ECO:0000313" key="9">
    <source>
        <dbReference type="Proteomes" id="UP000032304"/>
    </source>
</evidence>
<dbReference type="CDD" id="cd03185">
    <property type="entry name" value="GST_C_Tau"/>
    <property type="match status" value="1"/>
</dbReference>
<dbReference type="SFLD" id="SFLDG01152">
    <property type="entry name" value="Main.3:_Omega-_and_Tau-like"/>
    <property type="match status" value="1"/>
</dbReference>
<evidence type="ECO:0000256" key="1">
    <source>
        <dbReference type="ARBA" id="ARBA00022575"/>
    </source>
</evidence>
<dbReference type="InterPro" id="IPR036249">
    <property type="entry name" value="Thioredoxin-like_sf"/>
</dbReference>
<dbReference type="PANTHER" id="PTHR11260">
    <property type="entry name" value="GLUTATHIONE S-TRANSFERASE, GST, SUPERFAMILY, GST DOMAIN CONTAINING"/>
    <property type="match status" value="1"/>
</dbReference>
<dbReference type="PROSITE" id="PS50404">
    <property type="entry name" value="GST_NTER"/>
    <property type="match status" value="1"/>
</dbReference>
<dbReference type="InterPro" id="IPR036282">
    <property type="entry name" value="Glutathione-S-Trfase_C_sf"/>
</dbReference>
<name>A0A0D2P645_GOSRA</name>
<dbReference type="GO" id="GO:0004364">
    <property type="term" value="F:glutathione transferase activity"/>
    <property type="evidence" value="ECO:0007669"/>
    <property type="project" value="UniProtKB-UniRule"/>
</dbReference>
<dbReference type="Gene3D" id="3.40.30.10">
    <property type="entry name" value="Glutaredoxin"/>
    <property type="match status" value="1"/>
</dbReference>
<evidence type="ECO:0000256" key="5">
    <source>
        <dbReference type="RuleBase" id="RU369102"/>
    </source>
</evidence>
<evidence type="ECO:0000259" key="6">
    <source>
        <dbReference type="PROSITE" id="PS50404"/>
    </source>
</evidence>
<dbReference type="Gene3D" id="1.20.1050.10">
    <property type="match status" value="1"/>
</dbReference>
<protein>
    <recommendedName>
        <fullName evidence="5">Glutathione S-transferase</fullName>
        <ecNumber evidence="5">2.5.1.18</ecNumber>
    </recommendedName>
</protein>
<proteinExistence type="inferred from homology"/>
<keyword evidence="1" id="KW-0216">Detoxification</keyword>
<dbReference type="PANTHER" id="PTHR11260:SF673">
    <property type="entry name" value="GLUTATHIONE TRANSFERASE"/>
    <property type="match status" value="1"/>
</dbReference>
<dbReference type="SUPFAM" id="SSF52833">
    <property type="entry name" value="Thioredoxin-like"/>
    <property type="match status" value="1"/>
</dbReference>
<organism evidence="8 9">
    <name type="scientific">Gossypium raimondii</name>
    <name type="common">Peruvian cotton</name>
    <name type="synonym">Gossypium klotzschianum subsp. raimondii</name>
    <dbReference type="NCBI Taxonomy" id="29730"/>
    <lineage>
        <taxon>Eukaryota</taxon>
        <taxon>Viridiplantae</taxon>
        <taxon>Streptophyta</taxon>
        <taxon>Embryophyta</taxon>
        <taxon>Tracheophyta</taxon>
        <taxon>Spermatophyta</taxon>
        <taxon>Magnoliopsida</taxon>
        <taxon>eudicotyledons</taxon>
        <taxon>Gunneridae</taxon>
        <taxon>Pentapetalae</taxon>
        <taxon>rosids</taxon>
        <taxon>malvids</taxon>
        <taxon>Malvales</taxon>
        <taxon>Malvaceae</taxon>
        <taxon>Malvoideae</taxon>
        <taxon>Gossypium</taxon>
    </lineage>
</organism>
<evidence type="ECO:0000256" key="4">
    <source>
        <dbReference type="ARBA" id="ARBA00047960"/>
    </source>
</evidence>
<dbReference type="GO" id="GO:0009407">
    <property type="term" value="P:toxin catabolic process"/>
    <property type="evidence" value="ECO:0007669"/>
    <property type="project" value="UniProtKB-ARBA"/>
</dbReference>
<dbReference type="InterPro" id="IPR010987">
    <property type="entry name" value="Glutathione-S-Trfase_C-like"/>
</dbReference>
<dbReference type="eggNOG" id="KOG0406">
    <property type="taxonomic scope" value="Eukaryota"/>
</dbReference>
<dbReference type="PROSITE" id="PS50405">
    <property type="entry name" value="GST_CTER"/>
    <property type="match status" value="1"/>
</dbReference>
<keyword evidence="9" id="KW-1185">Reference proteome</keyword>
<dbReference type="InterPro" id="IPR045074">
    <property type="entry name" value="GST_C_Tau"/>
</dbReference>
<dbReference type="InterPro" id="IPR040079">
    <property type="entry name" value="Glutathione_S-Trfase"/>
</dbReference>
<dbReference type="InterPro" id="IPR004045">
    <property type="entry name" value="Glutathione_S-Trfase_N"/>
</dbReference>
<comment type="similarity">
    <text evidence="3">Belongs to the GST superfamily. Tau family.</text>
</comment>
<dbReference type="OMA" id="CSCAEVM"/>